<dbReference type="RefSeq" id="WP_147668252.1">
    <property type="nucleotide sequence ID" value="NZ_VDUW01000008.1"/>
</dbReference>
<organism evidence="2 3">
    <name type="scientific">Cerasibacillus terrae</name>
    <dbReference type="NCBI Taxonomy" id="2498845"/>
    <lineage>
        <taxon>Bacteria</taxon>
        <taxon>Bacillati</taxon>
        <taxon>Bacillota</taxon>
        <taxon>Bacilli</taxon>
        <taxon>Bacillales</taxon>
        <taxon>Bacillaceae</taxon>
        <taxon>Cerasibacillus</taxon>
    </lineage>
</organism>
<keyword evidence="1" id="KW-0472">Membrane</keyword>
<feature type="transmembrane region" description="Helical" evidence="1">
    <location>
        <begin position="47"/>
        <end position="66"/>
    </location>
</feature>
<dbReference type="EMBL" id="VDUW01000008">
    <property type="protein sequence ID" value="TXL63357.1"/>
    <property type="molecule type" value="Genomic_DNA"/>
</dbReference>
<keyword evidence="1" id="KW-0812">Transmembrane</keyword>
<dbReference type="Proteomes" id="UP000321574">
    <property type="component" value="Unassembled WGS sequence"/>
</dbReference>
<feature type="transmembrane region" description="Helical" evidence="1">
    <location>
        <begin position="78"/>
        <end position="101"/>
    </location>
</feature>
<dbReference type="AlphaFoldDB" id="A0A5C8NQG0"/>
<feature type="transmembrane region" description="Helical" evidence="1">
    <location>
        <begin position="122"/>
        <end position="143"/>
    </location>
</feature>
<evidence type="ECO:0000256" key="1">
    <source>
        <dbReference type="SAM" id="Phobius"/>
    </source>
</evidence>
<comment type="caution">
    <text evidence="2">The sequence shown here is derived from an EMBL/GenBank/DDBJ whole genome shotgun (WGS) entry which is preliminary data.</text>
</comment>
<evidence type="ECO:0000313" key="3">
    <source>
        <dbReference type="Proteomes" id="UP000321574"/>
    </source>
</evidence>
<keyword evidence="1" id="KW-1133">Transmembrane helix</keyword>
<evidence type="ECO:0000313" key="2">
    <source>
        <dbReference type="EMBL" id="TXL63357.1"/>
    </source>
</evidence>
<protein>
    <submittedName>
        <fullName evidence="2">Uncharacterized protein</fullName>
    </submittedName>
</protein>
<reference evidence="2 3" key="1">
    <citation type="submission" date="2019-06" db="EMBL/GenBank/DDBJ databases">
        <title>Cerasibacillus sp. nov., isolated from maize field.</title>
        <authorList>
            <person name="Lin S.-Y."/>
            <person name="Tsai C.-F."/>
            <person name="Young C.-C."/>
        </authorList>
    </citation>
    <scope>NUCLEOTIDE SEQUENCE [LARGE SCALE GENOMIC DNA]</scope>
    <source>
        <strain evidence="2 3">CC-CFT480</strain>
    </source>
</reference>
<name>A0A5C8NQG0_9BACI</name>
<feature type="transmembrane region" description="Helical" evidence="1">
    <location>
        <begin position="6"/>
        <end position="26"/>
    </location>
</feature>
<proteinExistence type="predicted"/>
<dbReference type="OrthoDB" id="9920856at2"/>
<feature type="transmembrane region" description="Helical" evidence="1">
    <location>
        <begin position="155"/>
        <end position="173"/>
    </location>
</feature>
<sequence>MNFTLNNLVPIVSFLLSTPPIVYLIVKVMSRNHIEIVLEDKYKNKMNELAIILIISLSLAIIISMSANSLFKENVNDFITNVLLIILPFIFLVYIITLLISSISLNVNQSGIIRNKQRVSKYYKVNFIIQFLSILCINAMLFILISDQEAVEEKAIIVAIIALMYMLSILLLNSSLSKVVKNKNHYEIRIIDNKLNETLKNLILLYSLNKEMLIMRNKVDVDKSINDLEDFYVYYLDSGFIHRYRKY</sequence>
<gene>
    <name evidence="2" type="ORF">FHP05_11120</name>
</gene>
<keyword evidence="3" id="KW-1185">Reference proteome</keyword>
<accession>A0A5C8NQG0</accession>